<dbReference type="Proteomes" id="UP000192578">
    <property type="component" value="Unassembled WGS sequence"/>
</dbReference>
<comment type="caution">
    <text evidence="1">The sequence shown here is derived from an EMBL/GenBank/DDBJ whole genome shotgun (WGS) entry which is preliminary data.</text>
</comment>
<sequence length="89" mass="9599">MKLNAFVSTLTDVNGERTFVLRADTISPRKKTEKTSLAISHAFESLGGLANFQILLVQVTVVVVLDSQAISVLYPGAVNIINYLGLSGY</sequence>
<reference evidence="2" key="1">
    <citation type="submission" date="2017-01" db="EMBL/GenBank/DDBJ databases">
        <title>Comparative genomics of anhydrobiosis in the tardigrade Hypsibius dujardini.</title>
        <authorList>
            <person name="Yoshida Y."/>
            <person name="Koutsovoulos G."/>
            <person name="Laetsch D."/>
            <person name="Stevens L."/>
            <person name="Kumar S."/>
            <person name="Horikawa D."/>
            <person name="Ishino K."/>
            <person name="Komine S."/>
            <person name="Tomita M."/>
            <person name="Blaxter M."/>
            <person name="Arakawa K."/>
        </authorList>
    </citation>
    <scope>NUCLEOTIDE SEQUENCE [LARGE SCALE GENOMIC DNA]</scope>
    <source>
        <strain evidence="2">Z151</strain>
    </source>
</reference>
<name>A0A9X6NG44_HYPEX</name>
<protein>
    <submittedName>
        <fullName evidence="1">Uncharacterized protein</fullName>
    </submittedName>
</protein>
<dbReference type="EMBL" id="MTYJ01000251">
    <property type="protein sequence ID" value="OWA52111.1"/>
    <property type="molecule type" value="Genomic_DNA"/>
</dbReference>
<keyword evidence="2" id="KW-1185">Reference proteome</keyword>
<accession>A0A9X6NG44</accession>
<evidence type="ECO:0000313" key="1">
    <source>
        <dbReference type="EMBL" id="OWA52111.1"/>
    </source>
</evidence>
<proteinExistence type="predicted"/>
<dbReference type="AlphaFoldDB" id="A0A9X6NG44"/>
<organism evidence="1 2">
    <name type="scientific">Hypsibius exemplaris</name>
    <name type="common">Freshwater tardigrade</name>
    <dbReference type="NCBI Taxonomy" id="2072580"/>
    <lineage>
        <taxon>Eukaryota</taxon>
        <taxon>Metazoa</taxon>
        <taxon>Ecdysozoa</taxon>
        <taxon>Tardigrada</taxon>
        <taxon>Eutardigrada</taxon>
        <taxon>Parachela</taxon>
        <taxon>Hypsibioidea</taxon>
        <taxon>Hypsibiidae</taxon>
        <taxon>Hypsibius</taxon>
    </lineage>
</organism>
<evidence type="ECO:0000313" key="2">
    <source>
        <dbReference type="Proteomes" id="UP000192578"/>
    </source>
</evidence>
<gene>
    <name evidence="1" type="ORF">BV898_16573</name>
</gene>